<evidence type="ECO:0008006" key="5">
    <source>
        <dbReference type="Google" id="ProtNLM"/>
    </source>
</evidence>
<keyword evidence="4" id="KW-1185">Reference proteome</keyword>
<feature type="transmembrane region" description="Helical" evidence="1">
    <location>
        <begin position="314"/>
        <end position="336"/>
    </location>
</feature>
<keyword evidence="1" id="KW-0812">Transmembrane</keyword>
<name>A0ABV6ZT19_9PROT</name>
<evidence type="ECO:0000256" key="2">
    <source>
        <dbReference type="SAM" id="SignalP"/>
    </source>
</evidence>
<feature type="transmembrane region" description="Helical" evidence="1">
    <location>
        <begin position="375"/>
        <end position="393"/>
    </location>
</feature>
<organism evidence="3 4">
    <name type="scientific">Hyphobacterium vulgare</name>
    <dbReference type="NCBI Taxonomy" id="1736751"/>
    <lineage>
        <taxon>Bacteria</taxon>
        <taxon>Pseudomonadati</taxon>
        <taxon>Pseudomonadota</taxon>
        <taxon>Alphaproteobacteria</taxon>
        <taxon>Maricaulales</taxon>
        <taxon>Maricaulaceae</taxon>
        <taxon>Hyphobacterium</taxon>
    </lineage>
</organism>
<keyword evidence="1" id="KW-1133">Transmembrane helix</keyword>
<feature type="signal peptide" evidence="2">
    <location>
        <begin position="1"/>
        <end position="20"/>
    </location>
</feature>
<sequence length="405" mass="41438">MFLKKLILAAGLAVALAAPAAAQVIGGSVNMTVDRDDDLSIFAGEVDVRGRIGGELRAIGGDMNVDADIGGDANIVGGDVHVSGTVGGDLSVAGGELDITAVVSGDADLAGGVVHLNSPVSGRVSAAGGLVELDTGFSGGNGIDLAAERMIIRGTVSGNADLTGDDVTIEGTINGDVETYADYVRIAPGASITGVLRHRGPNEPDVGAGATIGGGVEYTNAIYIDDIDFDGLDLDLDFVPAAPVIGAFFVGFYFLLFMLASALMPKGVTRLVGEFRSRPVVAPLIGFVTWAFWPIIFAVGTVLLSITIVGILLIPFWLLAVALVLSLSYPFGAAAIGDLVFNRKGAGLGLGMRLLTTLGVLVLAAALWIQPALGVIGWCVLTWIGLGAWLFALGKREPIVTQPAA</sequence>
<keyword evidence="1" id="KW-0472">Membrane</keyword>
<evidence type="ECO:0000256" key="1">
    <source>
        <dbReference type="SAM" id="Phobius"/>
    </source>
</evidence>
<dbReference type="Proteomes" id="UP001595379">
    <property type="component" value="Unassembled WGS sequence"/>
</dbReference>
<dbReference type="EMBL" id="JBHRSV010000001">
    <property type="protein sequence ID" value="MFC2924570.1"/>
    <property type="molecule type" value="Genomic_DNA"/>
</dbReference>
<evidence type="ECO:0000313" key="3">
    <source>
        <dbReference type="EMBL" id="MFC2924570.1"/>
    </source>
</evidence>
<gene>
    <name evidence="3" type="ORF">ACFOOR_00455</name>
</gene>
<comment type="caution">
    <text evidence="3">The sequence shown here is derived from an EMBL/GenBank/DDBJ whole genome shotgun (WGS) entry which is preliminary data.</text>
</comment>
<feature type="transmembrane region" description="Helical" evidence="1">
    <location>
        <begin position="284"/>
        <end position="308"/>
    </location>
</feature>
<feature type="chain" id="PRO_5047184556" description="Polymer-forming cytoskeletal protein" evidence="2">
    <location>
        <begin position="21"/>
        <end position="405"/>
    </location>
</feature>
<accession>A0ABV6ZT19</accession>
<keyword evidence="2" id="KW-0732">Signal</keyword>
<proteinExistence type="predicted"/>
<dbReference type="RefSeq" id="WP_343163715.1">
    <property type="nucleotide sequence ID" value="NZ_JBHRSV010000001.1"/>
</dbReference>
<evidence type="ECO:0000313" key="4">
    <source>
        <dbReference type="Proteomes" id="UP001595379"/>
    </source>
</evidence>
<feature type="transmembrane region" description="Helical" evidence="1">
    <location>
        <begin position="348"/>
        <end position="369"/>
    </location>
</feature>
<reference evidence="4" key="1">
    <citation type="journal article" date="2019" name="Int. J. Syst. Evol. Microbiol.">
        <title>The Global Catalogue of Microorganisms (GCM) 10K type strain sequencing project: providing services to taxonomists for standard genome sequencing and annotation.</title>
        <authorList>
            <consortium name="The Broad Institute Genomics Platform"/>
            <consortium name="The Broad Institute Genome Sequencing Center for Infectious Disease"/>
            <person name="Wu L."/>
            <person name="Ma J."/>
        </authorList>
    </citation>
    <scope>NUCLEOTIDE SEQUENCE [LARGE SCALE GENOMIC DNA]</scope>
    <source>
        <strain evidence="4">KCTC 52487</strain>
    </source>
</reference>
<feature type="transmembrane region" description="Helical" evidence="1">
    <location>
        <begin position="244"/>
        <end position="263"/>
    </location>
</feature>
<protein>
    <recommendedName>
        <fullName evidence="5">Polymer-forming cytoskeletal protein</fullName>
    </recommendedName>
</protein>